<evidence type="ECO:0000313" key="3">
    <source>
        <dbReference type="Proteomes" id="UP000282613"/>
    </source>
</evidence>
<organism evidence="4">
    <name type="scientific">Taenia asiatica</name>
    <name type="common">Asian tapeworm</name>
    <dbReference type="NCBI Taxonomy" id="60517"/>
    <lineage>
        <taxon>Eukaryota</taxon>
        <taxon>Metazoa</taxon>
        <taxon>Spiralia</taxon>
        <taxon>Lophotrochozoa</taxon>
        <taxon>Platyhelminthes</taxon>
        <taxon>Cestoda</taxon>
        <taxon>Eucestoda</taxon>
        <taxon>Cyclophyllidea</taxon>
        <taxon>Taeniidae</taxon>
        <taxon>Taenia</taxon>
    </lineage>
</organism>
<feature type="compositionally biased region" description="Basic and acidic residues" evidence="1">
    <location>
        <begin position="483"/>
        <end position="495"/>
    </location>
</feature>
<dbReference type="EMBL" id="UYRS01018680">
    <property type="protein sequence ID" value="VDK39074.1"/>
    <property type="molecule type" value="Genomic_DNA"/>
</dbReference>
<reference evidence="2 3" key="2">
    <citation type="submission" date="2018-11" db="EMBL/GenBank/DDBJ databases">
        <authorList>
            <consortium name="Pathogen Informatics"/>
        </authorList>
    </citation>
    <scope>NUCLEOTIDE SEQUENCE [LARGE SCALE GENOMIC DNA]</scope>
</reference>
<feature type="compositionally biased region" description="Low complexity" evidence="1">
    <location>
        <begin position="132"/>
        <end position="149"/>
    </location>
</feature>
<evidence type="ECO:0000256" key="1">
    <source>
        <dbReference type="SAM" id="MobiDB-lite"/>
    </source>
</evidence>
<evidence type="ECO:0000313" key="2">
    <source>
        <dbReference type="EMBL" id="VDK39074.1"/>
    </source>
</evidence>
<name>A0A0R3WB45_TAEAS</name>
<feature type="compositionally biased region" description="Basic residues" evidence="1">
    <location>
        <begin position="577"/>
        <end position="593"/>
    </location>
</feature>
<dbReference type="AlphaFoldDB" id="A0A0R3WB45"/>
<feature type="region of interest" description="Disordered" evidence="1">
    <location>
        <begin position="120"/>
        <end position="156"/>
    </location>
</feature>
<feature type="compositionally biased region" description="Low complexity" evidence="1">
    <location>
        <begin position="514"/>
        <end position="538"/>
    </location>
</feature>
<sequence>MPLELDKKAVISNNSSITRFQGTSCADPTGSEQTEQKTLFPQLHRSQQIPPSMQADSISFQCRLLRQKNKERELLGQQLNASFVVEIKETLHQNKEILSQEETLRRIKAEKRIDQIIRSTKSSFRRAGPPTSSNESNNVNVNISNVGSSEDYSYDPKLSETLDRSIGSLGSNKEQPSQEVAILNSTTKSQDKSNDSSMDNQEPTLDDENVFRKQRDSPIKFDSTAEYIELPVSKEKARVPLKKILPVKHLPTDPMAKLRKEKRLFSVGFKVTDRTDSNRTLNDNEQMHLTALIRLCEAYTKNLGSNYLFALAKESVMPLSPPQVEGARHSDWHGGARIVEDATERLWNWEKSLINSNLLRDYQGRPVFNKDLDIRHISASPDIYQASLGPNEYDAKSDLGALLIKDSDSSTDMEFDEVDFIMGHSVHPFADSVILAGGLHPSKARDRYLTRQKANKDASQSTDGMLSQIDSIRDENAEEAVNEEPRKEDGEELKDLQAASPLPVGVEAGSVMRTSTKTPTETTFTSMEPTSTTATSTSLPAGGPGEKQKASVTATASLKASTPQKHRRGPGAPHSRAEKKRQGRTRFARRNRSDKRARDPIEMPNDFPVDNLRCGFENVAVDWCEIITAAGAPNPMCWFEAMDAMENYEFDKVSVGSEDEVRDREAYGLGRRFITVAGGLEGLYTILKHTVEPDQPKAEVLLDCMVKNYKLQMPLAVGDAVRLRELYKNTIVKNPMLYKMVLRRRNILPEDLQDFVAKIIESTESSDDMLAALYPSKTNSELICAAAKEMFTSGYLIGGPPCPVSRVTALKCIKKPERVSDDEDDFPECERQSPNLSMEEQSPSAGSAACGSEGNFEKAFHIGLSNPSRDILQEVAYHLPEFAYHIRPLFETKWVEIGHDRSCEAMLPQLYKLRNMRQRRLEMLKLGLNLTEKEERDEGISVRQLSYDLVERLCYLLTCPNTNSNSGVWMCLLACFHGIMFWPPIGDFLVSRLNVWIPALLLTLQSAYATIREEGCCALTFLACCYPLFCRLQTVCRNLLISNMTFALLDAMERYPDSYACFHGTLAYILHSLPCNAVIDCLLTWIPDIINRKSESPLARDWPLFVYYVAKHWPTFAINWSLLHTRQVIKLLECGLAKPISKHNARLALGYLVRRKGIISSVVTVWDDGEKKV</sequence>
<feature type="region of interest" description="Disordered" evidence="1">
    <location>
        <begin position="185"/>
        <end position="216"/>
    </location>
</feature>
<keyword evidence="3" id="KW-1185">Reference proteome</keyword>
<gene>
    <name evidence="2" type="ORF">TASK_LOCUS7827</name>
</gene>
<evidence type="ECO:0000313" key="4">
    <source>
        <dbReference type="WBParaSite" id="TASK_0000782601-mRNA-1"/>
    </source>
</evidence>
<feature type="region of interest" description="Disordered" evidence="1">
    <location>
        <begin position="472"/>
        <end position="603"/>
    </location>
</feature>
<accession>A0A0R3WB45</accession>
<feature type="compositionally biased region" description="Polar residues" evidence="1">
    <location>
        <begin position="550"/>
        <end position="563"/>
    </location>
</feature>
<feature type="region of interest" description="Disordered" evidence="1">
    <location>
        <begin position="819"/>
        <end position="850"/>
    </location>
</feature>
<protein>
    <submittedName>
        <fullName evidence="4">Rab-GAP TBC domain-containing protein</fullName>
    </submittedName>
</protein>
<dbReference type="WBParaSite" id="TASK_0000782601-mRNA-1">
    <property type="protein sequence ID" value="TASK_0000782601-mRNA-1"/>
    <property type="gene ID" value="TASK_0000782601"/>
</dbReference>
<dbReference type="OrthoDB" id="6233843at2759"/>
<proteinExistence type="predicted"/>
<feature type="compositionally biased region" description="Polar residues" evidence="1">
    <location>
        <begin position="832"/>
        <end position="845"/>
    </location>
</feature>
<dbReference type="Proteomes" id="UP000282613">
    <property type="component" value="Unassembled WGS sequence"/>
</dbReference>
<reference evidence="4" key="1">
    <citation type="submission" date="2017-02" db="UniProtKB">
        <authorList>
            <consortium name="WormBaseParasite"/>
        </authorList>
    </citation>
    <scope>IDENTIFICATION</scope>
</reference>